<dbReference type="InterPro" id="IPR043502">
    <property type="entry name" value="DNA/RNA_pol_sf"/>
</dbReference>
<name>V5V1S1_9VIRU</name>
<evidence type="ECO:0000256" key="2">
    <source>
        <dbReference type="ARBA" id="ARBA00022679"/>
    </source>
</evidence>
<dbReference type="SUPFAM" id="SSF56672">
    <property type="entry name" value="DNA/RNA polymerases"/>
    <property type="match status" value="1"/>
</dbReference>
<evidence type="ECO:0000256" key="1">
    <source>
        <dbReference type="ARBA" id="ARBA00022484"/>
    </source>
</evidence>
<feature type="non-terminal residue" evidence="4">
    <location>
        <position position="97"/>
    </location>
</feature>
<organism evidence="4">
    <name type="scientific">Panicum virus</name>
    <dbReference type="NCBI Taxonomy" id="1417305"/>
    <lineage>
        <taxon>Viruses</taxon>
        <taxon>Riboviria</taxon>
        <taxon>Orthornavirae</taxon>
        <taxon>Kitrinoviricota</taxon>
        <taxon>Alsuviricetes</taxon>
        <taxon>Tymovirales</taxon>
        <taxon>Betaflexiviridae</taxon>
    </lineage>
</organism>
<keyword evidence="1 4" id="KW-0696">RNA-directed RNA polymerase</keyword>
<keyword evidence="2" id="KW-0808">Transferase</keyword>
<protein>
    <submittedName>
        <fullName evidence="4">Putative RNA-dependent RNA polymerase</fullName>
    </submittedName>
</protein>
<dbReference type="GO" id="GO:0003968">
    <property type="term" value="F:RNA-directed RNA polymerase activity"/>
    <property type="evidence" value="ECO:0007669"/>
    <property type="project" value="UniProtKB-KW"/>
</dbReference>
<keyword evidence="3" id="KW-0548">Nucleotidyltransferase</keyword>
<reference evidence="4" key="1">
    <citation type="journal article" date="2014" name="Arch. Virol.">
        <title>Genomic characterization of Ambrosia asymptomatic virus 1 and evidence of other Tymovirales members in the Oklahoma tallgrass prairie revealed by sequence analysis.</title>
        <authorList>
            <person name="Dutta M."/>
            <person name="Sokhandan Bashir N."/>
            <person name="Palmer M.W."/>
            <person name="Melcher U."/>
        </authorList>
    </citation>
    <scope>NUCLEOTIDE SEQUENCE</scope>
    <source>
        <strain evidence="4">08TGP00135A</strain>
    </source>
</reference>
<dbReference type="EMBL" id="KF421915">
    <property type="protein sequence ID" value="AHB87048.1"/>
    <property type="molecule type" value="Genomic_RNA"/>
</dbReference>
<sequence>TENVAERMFQHFVRTYGLKGRTKCVPSMDIEWKFREKRLNKSAGLIEGHKDRSDPDWNPNFFRLFMKSQLCTKFEKMYTKAKAGQTLACFSHHILFK</sequence>
<feature type="non-terminal residue" evidence="4">
    <location>
        <position position="1"/>
    </location>
</feature>
<evidence type="ECO:0000256" key="3">
    <source>
        <dbReference type="ARBA" id="ARBA00022695"/>
    </source>
</evidence>
<proteinExistence type="predicted"/>
<evidence type="ECO:0000313" key="4">
    <source>
        <dbReference type="EMBL" id="AHB87048.1"/>
    </source>
</evidence>
<accession>V5V1S1</accession>